<dbReference type="GO" id="GO:0005886">
    <property type="term" value="C:plasma membrane"/>
    <property type="evidence" value="ECO:0007669"/>
    <property type="project" value="UniProtKB-SubCell"/>
</dbReference>
<evidence type="ECO:0000256" key="2">
    <source>
        <dbReference type="ARBA" id="ARBA00022448"/>
    </source>
</evidence>
<name>A0A7V2WW64_LEUMU</name>
<organism evidence="12">
    <name type="scientific">Leucothrix mucor</name>
    <dbReference type="NCBI Taxonomy" id="45248"/>
    <lineage>
        <taxon>Bacteria</taxon>
        <taxon>Pseudomonadati</taxon>
        <taxon>Pseudomonadota</taxon>
        <taxon>Gammaproteobacteria</taxon>
        <taxon>Thiotrichales</taxon>
        <taxon>Thiotrichaceae</taxon>
        <taxon>Leucothrix</taxon>
    </lineage>
</organism>
<evidence type="ECO:0000256" key="5">
    <source>
        <dbReference type="ARBA" id="ARBA00022692"/>
    </source>
</evidence>
<dbReference type="Proteomes" id="UP000885750">
    <property type="component" value="Unassembled WGS sequence"/>
</dbReference>
<evidence type="ECO:0000256" key="10">
    <source>
        <dbReference type="SAM" id="Phobius"/>
    </source>
</evidence>
<dbReference type="Pfam" id="PF11356">
    <property type="entry name" value="T2SSC"/>
    <property type="match status" value="1"/>
</dbReference>
<comment type="subcellular location">
    <subcellularLocation>
        <location evidence="1">Cell inner membrane</location>
    </subcellularLocation>
</comment>
<sequence length="215" mass="23145">MSNKLKNGGIVAIVIVFLAYILFKLFFTAEIESNLKPMVAQQEKDNKQSANQAVAINKSKQSANQAVAINKSKQSKNTPIPKLKIQIFDIVFGKTKDTGYALIAYNGAPQQVYIVGANLSEGVVLKSMSIGEVLIDNHGKQEKYSLQTSNKKDKQVTSSTVIKKGGNEAIQPSLLSGSDDTPQIDGSVPPLPAPREPVQPREYIPAPPSGGVLPE</sequence>
<evidence type="ECO:0000256" key="3">
    <source>
        <dbReference type="ARBA" id="ARBA00022475"/>
    </source>
</evidence>
<evidence type="ECO:0000313" key="12">
    <source>
        <dbReference type="EMBL" id="HFC93559.1"/>
    </source>
</evidence>
<keyword evidence="8 10" id="KW-0472">Membrane</keyword>
<evidence type="ECO:0000259" key="11">
    <source>
        <dbReference type="Pfam" id="PF11356"/>
    </source>
</evidence>
<keyword evidence="7 10" id="KW-1133">Transmembrane helix</keyword>
<keyword evidence="3" id="KW-1003">Cell membrane</keyword>
<reference evidence="12" key="1">
    <citation type="journal article" date="2020" name="mSystems">
        <title>Genome- and Community-Level Interaction Insights into Carbon Utilization and Element Cycling Functions of Hydrothermarchaeota in Hydrothermal Sediment.</title>
        <authorList>
            <person name="Zhou Z."/>
            <person name="Liu Y."/>
            <person name="Xu W."/>
            <person name="Pan J."/>
            <person name="Luo Z.H."/>
            <person name="Li M."/>
        </authorList>
    </citation>
    <scope>NUCLEOTIDE SEQUENCE [LARGE SCALE GENOMIC DNA]</scope>
    <source>
        <strain evidence="12">HyVt-493</strain>
    </source>
</reference>
<feature type="region of interest" description="Disordered" evidence="9">
    <location>
        <begin position="167"/>
        <end position="215"/>
    </location>
</feature>
<evidence type="ECO:0000256" key="9">
    <source>
        <dbReference type="SAM" id="MobiDB-lite"/>
    </source>
</evidence>
<dbReference type="EMBL" id="DRMS01000464">
    <property type="protein sequence ID" value="HFC93559.1"/>
    <property type="molecule type" value="Genomic_DNA"/>
</dbReference>
<gene>
    <name evidence="12" type="ORF">ENJ51_12190</name>
</gene>
<feature type="transmembrane region" description="Helical" evidence="10">
    <location>
        <begin position="7"/>
        <end position="27"/>
    </location>
</feature>
<protein>
    <recommendedName>
        <fullName evidence="11">Type II secretion system protein GspC N-terminal domain-containing protein</fullName>
    </recommendedName>
</protein>
<evidence type="ECO:0000256" key="7">
    <source>
        <dbReference type="ARBA" id="ARBA00022989"/>
    </source>
</evidence>
<feature type="domain" description="Type II secretion system protein GspC N-terminal" evidence="11">
    <location>
        <begin position="13"/>
        <end position="143"/>
    </location>
</feature>
<dbReference type="InterPro" id="IPR024961">
    <property type="entry name" value="T2SS_GspC_N"/>
</dbReference>
<proteinExistence type="predicted"/>
<evidence type="ECO:0000256" key="6">
    <source>
        <dbReference type="ARBA" id="ARBA00022927"/>
    </source>
</evidence>
<dbReference type="AlphaFoldDB" id="A0A7V2WW64"/>
<keyword evidence="4" id="KW-0997">Cell inner membrane</keyword>
<keyword evidence="5 10" id="KW-0812">Transmembrane</keyword>
<evidence type="ECO:0000256" key="1">
    <source>
        <dbReference type="ARBA" id="ARBA00004533"/>
    </source>
</evidence>
<accession>A0A7V2WW64</accession>
<dbReference type="Gene3D" id="2.30.30.830">
    <property type="match status" value="1"/>
</dbReference>
<keyword evidence="2" id="KW-0813">Transport</keyword>
<evidence type="ECO:0000256" key="4">
    <source>
        <dbReference type="ARBA" id="ARBA00022519"/>
    </source>
</evidence>
<comment type="caution">
    <text evidence="12">The sequence shown here is derived from an EMBL/GenBank/DDBJ whole genome shotgun (WGS) entry which is preliminary data.</text>
</comment>
<evidence type="ECO:0000256" key="8">
    <source>
        <dbReference type="ARBA" id="ARBA00023136"/>
    </source>
</evidence>
<keyword evidence="6" id="KW-0653">Protein transport</keyword>
<dbReference type="GO" id="GO:0015031">
    <property type="term" value="P:protein transport"/>
    <property type="evidence" value="ECO:0007669"/>
    <property type="project" value="UniProtKB-KW"/>
</dbReference>